<keyword evidence="2 3" id="KW-0732">Signal</keyword>
<evidence type="ECO:0000259" key="4">
    <source>
        <dbReference type="Pfam" id="PF00135"/>
    </source>
</evidence>
<dbReference type="InterPro" id="IPR002018">
    <property type="entry name" value="CarbesteraseB"/>
</dbReference>
<sequence length="589" mass="65087">MTVYVNRMHNLFALSLIYSVSAASNVVVQTLNGKVRGYVLDIAGHNAVGTDVDELHVFLGVPYAEPPTGSLRFAYPVPRKPWAPTTLDALRPAPACPQRNWFLRTYSFDSNYDNFNEDCLYLNIFVPQRHSNPNASYPILFFVHGGSYQYGSGNEYDGRILAQEGIVVVTVNYRVGALGFLSTDDDVVPGNYGLLDQLTALKWVKNNIDRFHGDPSRITVDGQSAGGSGVSLHMFSPLAKDLFSGLIPQSGCALSPFAVYRPPTSPATAARALAAAVGCPTTNSTQLIACLRTKDALVLANTRISGPPMIAAFAPRVDGFYLKELPEVLLAKRDYLRHVNVMTGYVPQVVSEDLEDIEGIDQGLTATHLRNLFRDKSDRYQGQTSNDVYHALLCAYPPSNDVRRNRDYAVDMNSDYGYVVPHVKLAQALSTNGERVWLYDFTYRSPNTSKLDWIGVPHAEELYYQFGAPFFDSSPCPGVRDVTCPSTWGTYQTWSDGDRQVSQTTMRMWADFVRMSNTSTSFLSTGPDRGTWRQFEPGHNVLNISGATVHAAPLRLSPGQRFWQSFNFLNLTADVTDVCGSQSSILVGK</sequence>
<proteinExistence type="inferred from homology"/>
<evidence type="ECO:0000313" key="6">
    <source>
        <dbReference type="Proteomes" id="UP000828390"/>
    </source>
</evidence>
<comment type="caution">
    <text evidence="5">The sequence shown here is derived from an EMBL/GenBank/DDBJ whole genome shotgun (WGS) entry which is preliminary data.</text>
</comment>
<evidence type="ECO:0000313" key="5">
    <source>
        <dbReference type="EMBL" id="KAH3841426.1"/>
    </source>
</evidence>
<dbReference type="AlphaFoldDB" id="A0A9D4QRZ5"/>
<reference evidence="5" key="2">
    <citation type="submission" date="2020-11" db="EMBL/GenBank/DDBJ databases">
        <authorList>
            <person name="McCartney M.A."/>
            <person name="Auch B."/>
            <person name="Kono T."/>
            <person name="Mallez S."/>
            <person name="Becker A."/>
            <person name="Gohl D.M."/>
            <person name="Silverstein K.A.T."/>
            <person name="Koren S."/>
            <person name="Bechman K.B."/>
            <person name="Herman A."/>
            <person name="Abrahante J.E."/>
            <person name="Garbe J."/>
        </authorList>
    </citation>
    <scope>NUCLEOTIDE SEQUENCE</scope>
    <source>
        <strain evidence="5">Duluth1</strain>
        <tissue evidence="5">Whole animal</tissue>
    </source>
</reference>
<dbReference type="EMBL" id="JAIWYP010000004">
    <property type="protein sequence ID" value="KAH3841426.1"/>
    <property type="molecule type" value="Genomic_DNA"/>
</dbReference>
<comment type="similarity">
    <text evidence="1">Belongs to the type-B carboxylesterase/lipase family.</text>
</comment>
<dbReference type="OrthoDB" id="3200163at2759"/>
<feature type="signal peptide" evidence="3">
    <location>
        <begin position="1"/>
        <end position="23"/>
    </location>
</feature>
<protein>
    <recommendedName>
        <fullName evidence="4">Carboxylesterase type B domain-containing protein</fullName>
    </recommendedName>
</protein>
<feature type="chain" id="PRO_5039067282" description="Carboxylesterase type B domain-containing protein" evidence="3">
    <location>
        <begin position="24"/>
        <end position="589"/>
    </location>
</feature>
<dbReference type="PANTHER" id="PTHR43903">
    <property type="entry name" value="NEUROLIGIN"/>
    <property type="match status" value="1"/>
</dbReference>
<feature type="domain" description="Carboxylesterase type B" evidence="4">
    <location>
        <begin position="26"/>
        <end position="544"/>
    </location>
</feature>
<dbReference type="Proteomes" id="UP000828390">
    <property type="component" value="Unassembled WGS sequence"/>
</dbReference>
<evidence type="ECO:0000256" key="2">
    <source>
        <dbReference type="ARBA" id="ARBA00022729"/>
    </source>
</evidence>
<accession>A0A9D4QRZ5</accession>
<gene>
    <name evidence="5" type="ORF">DPMN_114889</name>
</gene>
<organism evidence="5 6">
    <name type="scientific">Dreissena polymorpha</name>
    <name type="common">Zebra mussel</name>
    <name type="synonym">Mytilus polymorpha</name>
    <dbReference type="NCBI Taxonomy" id="45954"/>
    <lineage>
        <taxon>Eukaryota</taxon>
        <taxon>Metazoa</taxon>
        <taxon>Spiralia</taxon>
        <taxon>Lophotrochozoa</taxon>
        <taxon>Mollusca</taxon>
        <taxon>Bivalvia</taxon>
        <taxon>Autobranchia</taxon>
        <taxon>Heteroconchia</taxon>
        <taxon>Euheterodonta</taxon>
        <taxon>Imparidentia</taxon>
        <taxon>Neoheterodontei</taxon>
        <taxon>Myida</taxon>
        <taxon>Dreissenoidea</taxon>
        <taxon>Dreissenidae</taxon>
        <taxon>Dreissena</taxon>
    </lineage>
</organism>
<evidence type="ECO:0000256" key="3">
    <source>
        <dbReference type="SAM" id="SignalP"/>
    </source>
</evidence>
<name>A0A9D4QRZ5_DREPO</name>
<dbReference type="SUPFAM" id="SSF53474">
    <property type="entry name" value="alpha/beta-Hydrolases"/>
    <property type="match status" value="1"/>
</dbReference>
<reference evidence="5" key="1">
    <citation type="journal article" date="2019" name="bioRxiv">
        <title>The Genome of the Zebra Mussel, Dreissena polymorpha: A Resource for Invasive Species Research.</title>
        <authorList>
            <person name="McCartney M.A."/>
            <person name="Auch B."/>
            <person name="Kono T."/>
            <person name="Mallez S."/>
            <person name="Zhang Y."/>
            <person name="Obille A."/>
            <person name="Becker A."/>
            <person name="Abrahante J.E."/>
            <person name="Garbe J."/>
            <person name="Badalamenti J.P."/>
            <person name="Herman A."/>
            <person name="Mangelson H."/>
            <person name="Liachko I."/>
            <person name="Sullivan S."/>
            <person name="Sone E.D."/>
            <person name="Koren S."/>
            <person name="Silverstein K.A.T."/>
            <person name="Beckman K.B."/>
            <person name="Gohl D.M."/>
        </authorList>
    </citation>
    <scope>NUCLEOTIDE SEQUENCE</scope>
    <source>
        <strain evidence="5">Duluth1</strain>
        <tissue evidence="5">Whole animal</tissue>
    </source>
</reference>
<dbReference type="InterPro" id="IPR029058">
    <property type="entry name" value="AB_hydrolase_fold"/>
</dbReference>
<dbReference type="Gene3D" id="3.40.50.1820">
    <property type="entry name" value="alpha/beta hydrolase"/>
    <property type="match status" value="1"/>
</dbReference>
<evidence type="ECO:0000256" key="1">
    <source>
        <dbReference type="ARBA" id="ARBA00005964"/>
    </source>
</evidence>
<dbReference type="PROSITE" id="PS00941">
    <property type="entry name" value="CARBOXYLESTERASE_B_2"/>
    <property type="match status" value="1"/>
</dbReference>
<keyword evidence="6" id="KW-1185">Reference proteome</keyword>
<dbReference type="InterPro" id="IPR051093">
    <property type="entry name" value="Neuroligin/BSAL"/>
</dbReference>
<dbReference type="InterPro" id="IPR019819">
    <property type="entry name" value="Carboxylesterase_B_CS"/>
</dbReference>
<dbReference type="Pfam" id="PF00135">
    <property type="entry name" value="COesterase"/>
    <property type="match status" value="1"/>
</dbReference>